<dbReference type="AlphaFoldDB" id="Q84GE8"/>
<dbReference type="EMBL" id="AY172685">
    <property type="protein sequence ID" value="AAO18200.1"/>
    <property type="molecule type" value="Genomic_DNA"/>
</dbReference>
<sequence length="236" mass="26040">MKMQPLVWTVFIEHRCDCPSRSPPLLGSQPEPLHTRSRKEHPMSTTTSNLAGTAQSQFQAILSSHYDQATKAKNAYHAQVEQIQANDMISDKAKDLEKEQAHAEVTAQLEAIRAQQDQAVQALQQRYVDAYRGHQPDDAGSVRLRREAMQDARALNGVDDLQHALDDAIHNNDPAMAHAIGHVSRTAFPSVWESYAGHFPQVAEASEAMLVVQELATGSDTTVANSITYSTTNVDE</sequence>
<keyword evidence="2" id="KW-0614">Plasmid</keyword>
<geneLocation type="plasmid" evidence="2">
    <name>pCG2</name>
</geneLocation>
<evidence type="ECO:0000313" key="2">
    <source>
        <dbReference type="EMBL" id="AAO18200.1"/>
    </source>
</evidence>
<proteinExistence type="predicted"/>
<feature type="region of interest" description="Disordered" evidence="1">
    <location>
        <begin position="20"/>
        <end position="48"/>
    </location>
</feature>
<evidence type="ECO:0000256" key="1">
    <source>
        <dbReference type="SAM" id="MobiDB-lite"/>
    </source>
</evidence>
<name>Q84GE8_CORGT</name>
<reference evidence="2" key="1">
    <citation type="journal article" date="2003" name="J. Biotechnol.">
        <title>Plasmids in Corynebacterium glutamicum and their molecular classification by comparative genomics.</title>
        <authorList>
            <person name="Tauch A."/>
            <person name="Puhler A."/>
            <person name="Kalinowski J."/>
            <person name="Thierbach G."/>
        </authorList>
    </citation>
    <scope>NUCLEOTIDE SEQUENCE</scope>
    <source>
        <strain evidence="2">ATCC 31832</strain>
        <plasmid evidence="2">pCG2</plasmid>
    </source>
</reference>
<accession>Q84GE8</accession>
<organism evidence="2">
    <name type="scientific">Corynebacterium glutamicum</name>
    <name type="common">Brevibacterium saccharolyticum</name>
    <dbReference type="NCBI Taxonomy" id="1718"/>
    <lineage>
        <taxon>Bacteria</taxon>
        <taxon>Bacillati</taxon>
        <taxon>Actinomycetota</taxon>
        <taxon>Actinomycetes</taxon>
        <taxon>Mycobacteriales</taxon>
        <taxon>Corynebacteriaceae</taxon>
        <taxon>Corynebacterium</taxon>
    </lineage>
</organism>
<protein>
    <submittedName>
        <fullName evidence="2">Uncharacterized protein</fullName>
    </submittedName>
</protein>